<name>A0A2V4B9L1_9PSEU</name>
<protein>
    <submittedName>
        <fullName evidence="1">Uncharacterized protein</fullName>
    </submittedName>
</protein>
<reference evidence="1 2" key="1">
    <citation type="submission" date="2016-07" db="EMBL/GenBank/DDBJ databases">
        <title>Draft genome sequence of Prauserella muralis DSM 45305, isolated from a mould-covered wall in an indoor environment.</title>
        <authorList>
            <person name="Ruckert C."/>
            <person name="Albersmeier A."/>
            <person name="Jiang C.-L."/>
            <person name="Jiang Y."/>
            <person name="Kalinowski J."/>
            <person name="Schneider O."/>
            <person name="Winkler A."/>
            <person name="Zotchev S.B."/>
        </authorList>
    </citation>
    <scope>NUCLEOTIDE SEQUENCE [LARGE SCALE GENOMIC DNA]</scope>
    <source>
        <strain evidence="1 2">DSM 45305</strain>
    </source>
</reference>
<sequence length="150" mass="16281">MASGVPNERASRVGVWVVLGLASVITLIGVTLVFAGLRNDQAISAHRGVATGQVEEVTWDRTIIRFETPDGIAHSPALGALYPQGLSEGQLIRIEYDTTNPELAKVAGRTWLLTLLPVGSMVGITWLVAGPLLWWLRTRQRARERATVDA</sequence>
<dbReference type="RefSeq" id="WP_112280083.1">
    <property type="nucleotide sequence ID" value="NZ_MASW01000001.1"/>
</dbReference>
<dbReference type="EMBL" id="MASW01000001">
    <property type="protein sequence ID" value="PXY32044.1"/>
    <property type="molecule type" value="Genomic_DNA"/>
</dbReference>
<organism evidence="1 2">
    <name type="scientific">Prauserella muralis</name>
    <dbReference type="NCBI Taxonomy" id="588067"/>
    <lineage>
        <taxon>Bacteria</taxon>
        <taxon>Bacillati</taxon>
        <taxon>Actinomycetota</taxon>
        <taxon>Actinomycetes</taxon>
        <taxon>Pseudonocardiales</taxon>
        <taxon>Pseudonocardiaceae</taxon>
        <taxon>Prauserella</taxon>
    </lineage>
</organism>
<evidence type="ECO:0000313" key="1">
    <source>
        <dbReference type="EMBL" id="PXY32044.1"/>
    </source>
</evidence>
<dbReference type="AlphaFoldDB" id="A0A2V4B9L1"/>
<gene>
    <name evidence="1" type="ORF">BAY60_06950</name>
</gene>
<keyword evidence="2" id="KW-1185">Reference proteome</keyword>
<accession>A0A2V4B9L1</accession>
<proteinExistence type="predicted"/>
<dbReference type="OrthoDB" id="4426042at2"/>
<evidence type="ECO:0000313" key="2">
    <source>
        <dbReference type="Proteomes" id="UP000249915"/>
    </source>
</evidence>
<dbReference type="Proteomes" id="UP000249915">
    <property type="component" value="Unassembled WGS sequence"/>
</dbReference>
<comment type="caution">
    <text evidence="1">The sequence shown here is derived from an EMBL/GenBank/DDBJ whole genome shotgun (WGS) entry which is preliminary data.</text>
</comment>